<dbReference type="PANTHER" id="PTHR43358:SF4">
    <property type="entry name" value="ALPHA_BETA HYDROLASE FOLD-1 DOMAIN-CONTAINING PROTEIN"/>
    <property type="match status" value="1"/>
</dbReference>
<gene>
    <name evidence="2" type="ordered locus">Acid345_4715</name>
</gene>
<dbReference type="SUPFAM" id="SSF53474">
    <property type="entry name" value="alpha/beta-Hydrolases"/>
    <property type="match status" value="1"/>
</dbReference>
<dbReference type="HOGENOM" id="CLU_029375_6_0_0"/>
<dbReference type="eggNOG" id="COG1073">
    <property type="taxonomic scope" value="Bacteria"/>
</dbReference>
<reference evidence="2 3" key="1">
    <citation type="journal article" date="2009" name="Appl. Environ. Microbiol.">
        <title>Three genomes from the phylum Acidobacteria provide insight into the lifestyles of these microorganisms in soils.</title>
        <authorList>
            <person name="Ward N.L."/>
            <person name="Challacombe J.F."/>
            <person name="Janssen P.H."/>
            <person name="Henrissat B."/>
            <person name="Coutinho P.M."/>
            <person name="Wu M."/>
            <person name="Xie G."/>
            <person name="Haft D.H."/>
            <person name="Sait M."/>
            <person name="Badger J."/>
            <person name="Barabote R.D."/>
            <person name="Bradley B."/>
            <person name="Brettin T.S."/>
            <person name="Brinkac L.M."/>
            <person name="Bruce D."/>
            <person name="Creasy T."/>
            <person name="Daugherty S.C."/>
            <person name="Davidsen T.M."/>
            <person name="DeBoy R.T."/>
            <person name="Detter J.C."/>
            <person name="Dodson R.J."/>
            <person name="Durkin A.S."/>
            <person name="Ganapathy A."/>
            <person name="Gwinn-Giglio M."/>
            <person name="Han C.S."/>
            <person name="Khouri H."/>
            <person name="Kiss H."/>
            <person name="Kothari S.P."/>
            <person name="Madupu R."/>
            <person name="Nelson K.E."/>
            <person name="Nelson W.C."/>
            <person name="Paulsen I."/>
            <person name="Penn K."/>
            <person name="Ren Q."/>
            <person name="Rosovitz M.J."/>
            <person name="Selengut J.D."/>
            <person name="Shrivastava S."/>
            <person name="Sullivan S.A."/>
            <person name="Tapia R."/>
            <person name="Thompson L.S."/>
            <person name="Watkins K.L."/>
            <person name="Yang Q."/>
            <person name="Yu C."/>
            <person name="Zafar N."/>
            <person name="Zhou L."/>
            <person name="Kuske C.R."/>
        </authorList>
    </citation>
    <scope>NUCLEOTIDE SEQUENCE [LARGE SCALE GENOMIC DNA]</scope>
    <source>
        <strain evidence="2 3">Ellin345</strain>
    </source>
</reference>
<dbReference type="Gene3D" id="3.40.50.1820">
    <property type="entry name" value="alpha/beta hydrolase"/>
    <property type="match status" value="1"/>
</dbReference>
<dbReference type="PANTHER" id="PTHR43358">
    <property type="entry name" value="ALPHA/BETA-HYDROLASE"/>
    <property type="match status" value="1"/>
</dbReference>
<evidence type="ECO:0000313" key="2">
    <source>
        <dbReference type="EMBL" id="ABF43714.1"/>
    </source>
</evidence>
<dbReference type="AlphaFoldDB" id="Q1IHD6"/>
<keyword evidence="2" id="KW-0031">Aminopeptidase</keyword>
<dbReference type="Pfam" id="PF12146">
    <property type="entry name" value="Hydrolase_4"/>
    <property type="match status" value="1"/>
</dbReference>
<dbReference type="STRING" id="204669.Acid345_4715"/>
<accession>Q1IHD6</accession>
<keyword evidence="3" id="KW-1185">Reference proteome</keyword>
<name>Q1IHD6_KORVE</name>
<dbReference type="EnsemblBacteria" id="ABF43714">
    <property type="protein sequence ID" value="ABF43714"/>
    <property type="gene ID" value="Acid345_4715"/>
</dbReference>
<keyword evidence="2" id="KW-0378">Hydrolase</keyword>
<evidence type="ECO:0000313" key="3">
    <source>
        <dbReference type="Proteomes" id="UP000002432"/>
    </source>
</evidence>
<dbReference type="GO" id="GO:0004177">
    <property type="term" value="F:aminopeptidase activity"/>
    <property type="evidence" value="ECO:0007669"/>
    <property type="project" value="UniProtKB-KW"/>
</dbReference>
<dbReference type="InterPro" id="IPR022742">
    <property type="entry name" value="Hydrolase_4"/>
</dbReference>
<dbReference type="InterPro" id="IPR052920">
    <property type="entry name" value="DNA-binding_regulatory"/>
</dbReference>
<organism evidence="2 3">
    <name type="scientific">Koribacter versatilis (strain Ellin345)</name>
    <dbReference type="NCBI Taxonomy" id="204669"/>
    <lineage>
        <taxon>Bacteria</taxon>
        <taxon>Pseudomonadati</taxon>
        <taxon>Acidobacteriota</taxon>
        <taxon>Terriglobia</taxon>
        <taxon>Terriglobales</taxon>
        <taxon>Candidatus Korobacteraceae</taxon>
        <taxon>Candidatus Korobacter</taxon>
    </lineage>
</organism>
<feature type="domain" description="Serine aminopeptidase S33" evidence="1">
    <location>
        <begin position="83"/>
        <end position="198"/>
    </location>
</feature>
<dbReference type="EMBL" id="CP000360">
    <property type="protein sequence ID" value="ABF43714.1"/>
    <property type="molecule type" value="Genomic_DNA"/>
</dbReference>
<keyword evidence="2" id="KW-0645">Protease</keyword>
<protein>
    <submittedName>
        <fullName evidence="2">Dipeptidyl aminopeptidases/acylaminoacyl-peptidases-like protein</fullName>
    </submittedName>
</protein>
<evidence type="ECO:0000259" key="1">
    <source>
        <dbReference type="Pfam" id="PF12146"/>
    </source>
</evidence>
<dbReference type="InterPro" id="IPR029058">
    <property type="entry name" value="AB_hydrolase_fold"/>
</dbReference>
<dbReference type="KEGG" id="aba:Acid345_4715"/>
<proteinExistence type="predicted"/>
<dbReference type="RefSeq" id="WP_011525510.1">
    <property type="nucleotide sequence ID" value="NC_008009.1"/>
</dbReference>
<dbReference type="Proteomes" id="UP000002432">
    <property type="component" value="Chromosome"/>
</dbReference>
<sequence>MRKLLTRASAALFFLYLVVSISGGVYLAEITVHLPRRPITHTEIARRVVMTEFHAELQNVSITANDGAILRGWFVEPEHANGSAVILLHGVTDNREGMGGFARLFLHNGYSVLLPDSRAHGVSGGQLATYGVLERDDIHRWVSWLYDEHRPRCVYGMGESLGAAILVQSLAVEPRFCGAIAESPFATFRDGAYSKFSEISHLGLWFGKTLGRPMIETGLLYARLRYKIDLTQADPSYAVAHSSVPLLLIHGGADRNIFPVNSEKLHRIDTSHSELWEVPGALHTGAWSRDPRQFESRVLQWCAMHN</sequence>